<sequence>MDYNNPLQNNNTHPNNLQSPQMNQYLSNDNVNASCSYTDYFPTADNNIIPASNTCEQQLSFANNFTIPTSFPYANLNDLNVRNQSQQDIPLNIFTNNSQISFANSGHTSSTAQFLSYAHHAPQYTGYDHQNIFPTLGSFDTIANSSQTNHPRVFRFEIPGFEIIIKSTTFSYANLNNLDMQNQPTQN</sequence>
<dbReference type="Proteomes" id="UP000265703">
    <property type="component" value="Unassembled WGS sequence"/>
</dbReference>
<keyword evidence="3" id="KW-1185">Reference proteome</keyword>
<dbReference type="EMBL" id="QKYT01000131">
    <property type="protein sequence ID" value="RIA92267.1"/>
    <property type="molecule type" value="Genomic_DNA"/>
</dbReference>
<proteinExistence type="predicted"/>
<organism evidence="2 3">
    <name type="scientific">Glomus cerebriforme</name>
    <dbReference type="NCBI Taxonomy" id="658196"/>
    <lineage>
        <taxon>Eukaryota</taxon>
        <taxon>Fungi</taxon>
        <taxon>Fungi incertae sedis</taxon>
        <taxon>Mucoromycota</taxon>
        <taxon>Glomeromycotina</taxon>
        <taxon>Glomeromycetes</taxon>
        <taxon>Glomerales</taxon>
        <taxon>Glomeraceae</taxon>
        <taxon>Glomus</taxon>
    </lineage>
</organism>
<dbReference type="AlphaFoldDB" id="A0A397T7P5"/>
<evidence type="ECO:0000256" key="1">
    <source>
        <dbReference type="SAM" id="MobiDB-lite"/>
    </source>
</evidence>
<evidence type="ECO:0000313" key="2">
    <source>
        <dbReference type="EMBL" id="RIA92267.1"/>
    </source>
</evidence>
<comment type="caution">
    <text evidence="2">The sequence shown here is derived from an EMBL/GenBank/DDBJ whole genome shotgun (WGS) entry which is preliminary data.</text>
</comment>
<accession>A0A397T7P5</accession>
<protein>
    <submittedName>
        <fullName evidence="2">Uncharacterized protein</fullName>
    </submittedName>
</protein>
<dbReference type="OrthoDB" id="2359296at2759"/>
<gene>
    <name evidence="2" type="ORF">C1645_820958</name>
</gene>
<reference evidence="2 3" key="1">
    <citation type="submission" date="2018-06" db="EMBL/GenBank/DDBJ databases">
        <title>Comparative genomics reveals the genomic features of Rhizophagus irregularis, R. cerebriforme, R. diaphanum and Gigaspora rosea, and their symbiotic lifestyle signature.</title>
        <authorList>
            <person name="Morin E."/>
            <person name="San Clemente H."/>
            <person name="Chen E.C.H."/>
            <person name="De La Providencia I."/>
            <person name="Hainaut M."/>
            <person name="Kuo A."/>
            <person name="Kohler A."/>
            <person name="Murat C."/>
            <person name="Tang N."/>
            <person name="Roy S."/>
            <person name="Loubradou J."/>
            <person name="Henrissat B."/>
            <person name="Grigoriev I.V."/>
            <person name="Corradi N."/>
            <person name="Roux C."/>
            <person name="Martin F.M."/>
        </authorList>
    </citation>
    <scope>NUCLEOTIDE SEQUENCE [LARGE SCALE GENOMIC DNA]</scope>
    <source>
        <strain evidence="2 3">DAOM 227022</strain>
    </source>
</reference>
<feature type="region of interest" description="Disordered" evidence="1">
    <location>
        <begin position="1"/>
        <end position="24"/>
    </location>
</feature>
<name>A0A397T7P5_9GLOM</name>
<feature type="compositionally biased region" description="Low complexity" evidence="1">
    <location>
        <begin position="1"/>
        <end position="18"/>
    </location>
</feature>
<evidence type="ECO:0000313" key="3">
    <source>
        <dbReference type="Proteomes" id="UP000265703"/>
    </source>
</evidence>